<name>A0A8S5P947_9CAUD</name>
<proteinExistence type="predicted"/>
<organism evidence="1">
    <name type="scientific">Siphoviridae sp. ct8Hx23</name>
    <dbReference type="NCBI Taxonomy" id="2825360"/>
    <lineage>
        <taxon>Viruses</taxon>
        <taxon>Duplodnaviria</taxon>
        <taxon>Heunggongvirae</taxon>
        <taxon>Uroviricota</taxon>
        <taxon>Caudoviricetes</taxon>
    </lineage>
</organism>
<protein>
    <submittedName>
        <fullName evidence="1">Uncharacterized protein</fullName>
    </submittedName>
</protein>
<reference evidence="1" key="1">
    <citation type="journal article" date="2021" name="Proc. Natl. Acad. Sci. U.S.A.">
        <title>A Catalog of Tens of Thousands of Viruses from Human Metagenomes Reveals Hidden Associations with Chronic Diseases.</title>
        <authorList>
            <person name="Tisza M.J."/>
            <person name="Buck C.B."/>
        </authorList>
    </citation>
    <scope>NUCLEOTIDE SEQUENCE</scope>
    <source>
        <strain evidence="1">Ct8Hx23</strain>
    </source>
</reference>
<sequence>MALDLTQPVSGAVLESRGDGVIDRITTDGILTREQDVTEILRQNAEERAEDRFRGFRFAPTFRRVASIPVAVVDIAKAQGLDILNDPDAMRAFLNAPANAVFRTTNEVV</sequence>
<accession>A0A8S5P947</accession>
<evidence type="ECO:0000313" key="1">
    <source>
        <dbReference type="EMBL" id="DAE02921.1"/>
    </source>
</evidence>
<dbReference type="EMBL" id="BK015355">
    <property type="protein sequence ID" value="DAE02921.1"/>
    <property type="molecule type" value="Genomic_DNA"/>
</dbReference>